<accession>A0A836BRW2</accession>
<sequence>MVSGYGAPGIDRHSAYSAGEDLSIGLPRPSASQSFSVSAGQAFVKVPPRVVSCGRGSPTWCALATGGKALTVDGADPPCHPLSPAWSRRSSTDFASSDSAPPWRASATADTPTLRRRMELNRVGLLSRA</sequence>
<organism evidence="2 3">
    <name type="scientific">Edaphochlamys debaryana</name>
    <dbReference type="NCBI Taxonomy" id="47281"/>
    <lineage>
        <taxon>Eukaryota</taxon>
        <taxon>Viridiplantae</taxon>
        <taxon>Chlorophyta</taxon>
        <taxon>core chlorophytes</taxon>
        <taxon>Chlorophyceae</taxon>
        <taxon>CS clade</taxon>
        <taxon>Chlamydomonadales</taxon>
        <taxon>Chlamydomonadales incertae sedis</taxon>
        <taxon>Edaphochlamys</taxon>
    </lineage>
</organism>
<evidence type="ECO:0000313" key="2">
    <source>
        <dbReference type="EMBL" id="KAG2486595.1"/>
    </source>
</evidence>
<comment type="caution">
    <text evidence="2">The sequence shown here is derived from an EMBL/GenBank/DDBJ whole genome shotgun (WGS) entry which is preliminary data.</text>
</comment>
<keyword evidence="3" id="KW-1185">Reference proteome</keyword>
<feature type="region of interest" description="Disordered" evidence="1">
    <location>
        <begin position="80"/>
        <end position="115"/>
    </location>
</feature>
<name>A0A836BRW2_9CHLO</name>
<dbReference type="AlphaFoldDB" id="A0A836BRW2"/>
<gene>
    <name evidence="2" type="ORF">HYH03_014764</name>
</gene>
<evidence type="ECO:0000313" key="3">
    <source>
        <dbReference type="Proteomes" id="UP000612055"/>
    </source>
</evidence>
<reference evidence="2" key="1">
    <citation type="journal article" date="2020" name="bioRxiv">
        <title>Comparative genomics of Chlamydomonas.</title>
        <authorList>
            <person name="Craig R.J."/>
            <person name="Hasan A.R."/>
            <person name="Ness R.W."/>
            <person name="Keightley P.D."/>
        </authorList>
    </citation>
    <scope>NUCLEOTIDE SEQUENCE</scope>
    <source>
        <strain evidence="2">CCAP 11/70</strain>
    </source>
</reference>
<dbReference type="Proteomes" id="UP000612055">
    <property type="component" value="Unassembled WGS sequence"/>
</dbReference>
<protein>
    <submittedName>
        <fullName evidence="2">Uncharacterized protein</fullName>
    </submittedName>
</protein>
<proteinExistence type="predicted"/>
<dbReference type="EMBL" id="JAEHOE010000110">
    <property type="protein sequence ID" value="KAG2486595.1"/>
    <property type="molecule type" value="Genomic_DNA"/>
</dbReference>
<evidence type="ECO:0000256" key="1">
    <source>
        <dbReference type="SAM" id="MobiDB-lite"/>
    </source>
</evidence>
<feature type="compositionally biased region" description="Polar residues" evidence="1">
    <location>
        <begin position="88"/>
        <end position="99"/>
    </location>
</feature>